<sequence length="532" mass="61150">MRLRGPRLTPVLGKKRRKQLGKSPKETGPSNKEEPHQDERSREPPNKSRCAFIYGDRNAFRMKYTTLRAVKWNRLIQYRTWKDATLQKELKTKIQTWQAGANKHRFIVYGVPVPEQCNEVMQKKCTQWNEKLRKVCDELGPHVEFVSTTRAPTGGAHNLLYRPDAAEALGTRLGHRLCNFLGLQSIGPTVRRTRPGRHSHPLAPLMTALGQAMLQMAGKQGQSGVTHVHRRRRHHRGLRVRETNVGLLNVHGARKPSKWEELYAMLDSETMELYALTDAPSWAGGTPSTSKLGMALDGFQDFNGDLVDLTARDLNLEIANLRDDCEGEFTWCARNSRSCIDYVLISPKLSRHVTSVTIDEDGKFSVGSDHNRMKLTFSTSTWRQKRRDRREPAARYLPEETYENIAQEFEGRLMNLESPSYDQFVQALHQIMQTHEVCVNSRGGVRRKPWWDKEVQVALTTRREANRLHRKASCGRYLDCKRDMQAIVQRKIAEHNGEQLKAIIEDKRKGSRRLWTYVSSLDRRAAYAADSE</sequence>
<dbReference type="EMBL" id="CM023481">
    <property type="protein sequence ID" value="KAH6946036.1"/>
    <property type="molecule type" value="Genomic_DNA"/>
</dbReference>
<protein>
    <submittedName>
        <fullName evidence="1">Uncharacterized protein</fullName>
    </submittedName>
</protein>
<dbReference type="Proteomes" id="UP000821845">
    <property type="component" value="Chromosome 1"/>
</dbReference>
<evidence type="ECO:0000313" key="2">
    <source>
        <dbReference type="Proteomes" id="UP000821845"/>
    </source>
</evidence>
<evidence type="ECO:0000313" key="1">
    <source>
        <dbReference type="EMBL" id="KAH6946036.1"/>
    </source>
</evidence>
<accession>A0ACB7TFU2</accession>
<reference evidence="1" key="1">
    <citation type="submission" date="2020-05" db="EMBL/GenBank/DDBJ databases">
        <title>Large-scale comparative analyses of tick genomes elucidate their genetic diversity and vector capacities.</title>
        <authorList>
            <person name="Jia N."/>
            <person name="Wang J."/>
            <person name="Shi W."/>
            <person name="Du L."/>
            <person name="Sun Y."/>
            <person name="Zhan W."/>
            <person name="Jiang J."/>
            <person name="Wang Q."/>
            <person name="Zhang B."/>
            <person name="Ji P."/>
            <person name="Sakyi L.B."/>
            <person name="Cui X."/>
            <person name="Yuan T."/>
            <person name="Jiang B."/>
            <person name="Yang W."/>
            <person name="Lam T.T.-Y."/>
            <person name="Chang Q."/>
            <person name="Ding S."/>
            <person name="Wang X."/>
            <person name="Zhu J."/>
            <person name="Ruan X."/>
            <person name="Zhao L."/>
            <person name="Wei J."/>
            <person name="Que T."/>
            <person name="Du C."/>
            <person name="Cheng J."/>
            <person name="Dai P."/>
            <person name="Han X."/>
            <person name="Huang E."/>
            <person name="Gao Y."/>
            <person name="Liu J."/>
            <person name="Shao H."/>
            <person name="Ye R."/>
            <person name="Li L."/>
            <person name="Wei W."/>
            <person name="Wang X."/>
            <person name="Wang C."/>
            <person name="Yang T."/>
            <person name="Huo Q."/>
            <person name="Li W."/>
            <person name="Guo W."/>
            <person name="Chen H."/>
            <person name="Zhou L."/>
            <person name="Ni X."/>
            <person name="Tian J."/>
            <person name="Zhou Y."/>
            <person name="Sheng Y."/>
            <person name="Liu T."/>
            <person name="Pan Y."/>
            <person name="Xia L."/>
            <person name="Li J."/>
            <person name="Zhao F."/>
            <person name="Cao W."/>
        </authorList>
    </citation>
    <scope>NUCLEOTIDE SEQUENCE</scope>
    <source>
        <strain evidence="1">Hyas-2018</strain>
    </source>
</reference>
<gene>
    <name evidence="1" type="ORF">HPB50_011279</name>
</gene>
<comment type="caution">
    <text evidence="1">The sequence shown here is derived from an EMBL/GenBank/DDBJ whole genome shotgun (WGS) entry which is preliminary data.</text>
</comment>
<organism evidence="1 2">
    <name type="scientific">Hyalomma asiaticum</name>
    <name type="common">Tick</name>
    <dbReference type="NCBI Taxonomy" id="266040"/>
    <lineage>
        <taxon>Eukaryota</taxon>
        <taxon>Metazoa</taxon>
        <taxon>Ecdysozoa</taxon>
        <taxon>Arthropoda</taxon>
        <taxon>Chelicerata</taxon>
        <taxon>Arachnida</taxon>
        <taxon>Acari</taxon>
        <taxon>Parasitiformes</taxon>
        <taxon>Ixodida</taxon>
        <taxon>Ixodoidea</taxon>
        <taxon>Ixodidae</taxon>
        <taxon>Hyalomminae</taxon>
        <taxon>Hyalomma</taxon>
    </lineage>
</organism>
<keyword evidence="2" id="KW-1185">Reference proteome</keyword>
<name>A0ACB7TFU2_HYAAI</name>
<proteinExistence type="predicted"/>